<keyword evidence="1" id="KW-0472">Membrane</keyword>
<evidence type="ECO:0000313" key="3">
    <source>
        <dbReference type="Proteomes" id="UP001194746"/>
    </source>
</evidence>
<proteinExistence type="predicted"/>
<comment type="caution">
    <text evidence="2">The sequence shown here is derived from an EMBL/GenBank/DDBJ whole genome shotgun (WGS) entry which is preliminary data.</text>
</comment>
<keyword evidence="1" id="KW-1133">Transmembrane helix</keyword>
<dbReference type="PANTHER" id="PTHR39476:SF1">
    <property type="entry name" value="NADH DEHYDROGENASE [UBIQUINONE] 1 BETA SUBCOMPLEX SUBUNIT 4"/>
    <property type="match status" value="1"/>
</dbReference>
<dbReference type="EMBL" id="VCAU01000062">
    <property type="protein sequence ID" value="KAF9887367.1"/>
    <property type="molecule type" value="Genomic_DNA"/>
</dbReference>
<accession>A0AAD4GS80</accession>
<name>A0AAD4GS80_ASPNN</name>
<dbReference type="Proteomes" id="UP001194746">
    <property type="component" value="Unassembled WGS sequence"/>
</dbReference>
<reference evidence="2" key="1">
    <citation type="journal article" date="2019" name="Beilstein J. Org. Chem.">
        <title>Nanangenines: drimane sesquiterpenoids as the dominant metabolite cohort of a novel Australian fungus, Aspergillus nanangensis.</title>
        <authorList>
            <person name="Lacey H.J."/>
            <person name="Gilchrist C.L.M."/>
            <person name="Crombie A."/>
            <person name="Kalaitzis J.A."/>
            <person name="Vuong D."/>
            <person name="Rutledge P.J."/>
            <person name="Turner P."/>
            <person name="Pitt J.I."/>
            <person name="Lacey E."/>
            <person name="Chooi Y.H."/>
            <person name="Piggott A.M."/>
        </authorList>
    </citation>
    <scope>NUCLEOTIDE SEQUENCE</scope>
    <source>
        <strain evidence="2">MST-FP2251</strain>
    </source>
</reference>
<organism evidence="2 3">
    <name type="scientific">Aspergillus nanangensis</name>
    <dbReference type="NCBI Taxonomy" id="2582783"/>
    <lineage>
        <taxon>Eukaryota</taxon>
        <taxon>Fungi</taxon>
        <taxon>Dikarya</taxon>
        <taxon>Ascomycota</taxon>
        <taxon>Pezizomycotina</taxon>
        <taxon>Eurotiomycetes</taxon>
        <taxon>Eurotiomycetidae</taxon>
        <taxon>Eurotiales</taxon>
        <taxon>Aspergillaceae</taxon>
        <taxon>Aspergillus</taxon>
        <taxon>Aspergillus subgen. Circumdati</taxon>
    </lineage>
</organism>
<feature type="transmembrane region" description="Helical" evidence="1">
    <location>
        <begin position="128"/>
        <end position="148"/>
    </location>
</feature>
<gene>
    <name evidence="2" type="ORF">FE257_010222</name>
</gene>
<dbReference type="AlphaFoldDB" id="A0AAD4GS80"/>
<keyword evidence="3" id="KW-1185">Reference proteome</keyword>
<keyword evidence="1" id="KW-0812">Transmembrane</keyword>
<evidence type="ECO:0000313" key="2">
    <source>
        <dbReference type="EMBL" id="KAF9887367.1"/>
    </source>
</evidence>
<evidence type="ECO:0000256" key="1">
    <source>
        <dbReference type="SAM" id="Phobius"/>
    </source>
</evidence>
<reference evidence="2" key="2">
    <citation type="submission" date="2020-02" db="EMBL/GenBank/DDBJ databases">
        <authorList>
            <person name="Gilchrist C.L.M."/>
            <person name="Chooi Y.-H."/>
        </authorList>
    </citation>
    <scope>NUCLEOTIDE SEQUENCE</scope>
    <source>
        <strain evidence="2">MST-FP2251</strain>
    </source>
</reference>
<protein>
    <recommendedName>
        <fullName evidence="4">NADH-ubiquinone oxidoreductase B15 subunit</fullName>
    </recommendedName>
</protein>
<sequence length="168" mass="19037">MDANLGYDVVHQPPSCESLADREWGGGTSFRGQRGTCAPSGLTTSTIYREYWGDTHPTNPLTQQSPDPRGNFIADDITKTAIQHLQRPPSLSPTMAGPSKSLVLDPAYQKYYELNANRYKYFRWTPRHAAFSFLYMGLIPGVLGYIAYKTEGKFEFRGKRREDTIVEY</sequence>
<evidence type="ECO:0008006" key="4">
    <source>
        <dbReference type="Google" id="ProtNLM"/>
    </source>
</evidence>
<dbReference type="PANTHER" id="PTHR39476">
    <property type="entry name" value="NADH:UBIQUINONE OXIDOREDUCTASE 6.6KD SUBUNIT"/>
    <property type="match status" value="1"/>
</dbReference>